<dbReference type="EMBL" id="GBRH01191696">
    <property type="protein sequence ID" value="JAE06200.1"/>
    <property type="molecule type" value="Transcribed_RNA"/>
</dbReference>
<name>A0A0A9EZM1_ARUDO</name>
<dbReference type="AlphaFoldDB" id="A0A0A9EZM1"/>
<accession>A0A0A9EZM1</accession>
<reference evidence="1" key="1">
    <citation type="submission" date="2014-09" db="EMBL/GenBank/DDBJ databases">
        <authorList>
            <person name="Magalhaes I.L.F."/>
            <person name="Oliveira U."/>
            <person name="Santos F.R."/>
            <person name="Vidigal T.H.D.A."/>
            <person name="Brescovit A.D."/>
            <person name="Santos A.J."/>
        </authorList>
    </citation>
    <scope>NUCLEOTIDE SEQUENCE</scope>
    <source>
        <tissue evidence="1">Shoot tissue taken approximately 20 cm above the soil surface</tissue>
    </source>
</reference>
<organism evidence="1">
    <name type="scientific">Arundo donax</name>
    <name type="common">Giant reed</name>
    <name type="synonym">Donax arundinaceus</name>
    <dbReference type="NCBI Taxonomy" id="35708"/>
    <lineage>
        <taxon>Eukaryota</taxon>
        <taxon>Viridiplantae</taxon>
        <taxon>Streptophyta</taxon>
        <taxon>Embryophyta</taxon>
        <taxon>Tracheophyta</taxon>
        <taxon>Spermatophyta</taxon>
        <taxon>Magnoliopsida</taxon>
        <taxon>Liliopsida</taxon>
        <taxon>Poales</taxon>
        <taxon>Poaceae</taxon>
        <taxon>PACMAD clade</taxon>
        <taxon>Arundinoideae</taxon>
        <taxon>Arundineae</taxon>
        <taxon>Arundo</taxon>
    </lineage>
</organism>
<reference evidence="1" key="2">
    <citation type="journal article" date="2015" name="Data Brief">
        <title>Shoot transcriptome of the giant reed, Arundo donax.</title>
        <authorList>
            <person name="Barrero R.A."/>
            <person name="Guerrero F.D."/>
            <person name="Moolhuijzen P."/>
            <person name="Goolsby J.A."/>
            <person name="Tidwell J."/>
            <person name="Bellgard S.E."/>
            <person name="Bellgard M.I."/>
        </authorList>
    </citation>
    <scope>NUCLEOTIDE SEQUENCE</scope>
    <source>
        <tissue evidence="1">Shoot tissue taken approximately 20 cm above the soil surface</tissue>
    </source>
</reference>
<proteinExistence type="predicted"/>
<evidence type="ECO:0000313" key="1">
    <source>
        <dbReference type="EMBL" id="JAE06200.1"/>
    </source>
</evidence>
<protein>
    <submittedName>
        <fullName evidence="1">Uncharacterized protein</fullName>
    </submittedName>
</protein>
<sequence length="69" mass="7448">MKIRRLRTASAPKLPVALGCSSSFRCFVLRVALGCSSSFRCFVLRVASLPGCSNLVVKTPVSIFSTKIL</sequence>